<proteinExistence type="predicted"/>
<dbReference type="Gene3D" id="3.50.50.60">
    <property type="entry name" value="FAD/NAD(P)-binding domain"/>
    <property type="match status" value="2"/>
</dbReference>
<dbReference type="Gene3D" id="3.30.390.30">
    <property type="match status" value="1"/>
</dbReference>
<dbReference type="Pfam" id="PF14759">
    <property type="entry name" value="Reductase_C"/>
    <property type="match status" value="1"/>
</dbReference>
<comment type="caution">
    <text evidence="7">The sequence shown here is derived from an EMBL/GenBank/DDBJ whole genome shotgun (WGS) entry which is preliminary data.</text>
</comment>
<evidence type="ECO:0000313" key="7">
    <source>
        <dbReference type="EMBL" id="MBB6000495.1"/>
    </source>
</evidence>
<feature type="domain" description="Reductase C-terminal" evidence="6">
    <location>
        <begin position="320"/>
        <end position="387"/>
    </location>
</feature>
<dbReference type="InterPro" id="IPR016156">
    <property type="entry name" value="FAD/NAD-linked_Rdtase_dimer_sf"/>
</dbReference>
<dbReference type="Proteomes" id="UP000578077">
    <property type="component" value="Unassembled WGS sequence"/>
</dbReference>
<dbReference type="InterPro" id="IPR028202">
    <property type="entry name" value="Reductase_C"/>
</dbReference>
<dbReference type="InterPro" id="IPR036188">
    <property type="entry name" value="FAD/NAD-bd_sf"/>
</dbReference>
<accession>A0A841EBH9</accession>
<dbReference type="Pfam" id="PF07992">
    <property type="entry name" value="Pyr_redox_2"/>
    <property type="match status" value="1"/>
</dbReference>
<keyword evidence="3" id="KW-0274">FAD</keyword>
<dbReference type="InterPro" id="IPR023753">
    <property type="entry name" value="FAD/NAD-binding_dom"/>
</dbReference>
<dbReference type="SUPFAM" id="SSF55424">
    <property type="entry name" value="FAD/NAD-linked reductases, dimerisation (C-terminal) domain"/>
    <property type="match status" value="1"/>
</dbReference>
<evidence type="ECO:0000256" key="4">
    <source>
        <dbReference type="ARBA" id="ARBA00023002"/>
    </source>
</evidence>
<evidence type="ECO:0000259" key="6">
    <source>
        <dbReference type="Pfam" id="PF14759"/>
    </source>
</evidence>
<keyword evidence="4" id="KW-0560">Oxidoreductase</keyword>
<dbReference type="RefSeq" id="WP_184637962.1">
    <property type="nucleotide sequence ID" value="NZ_BAABKT010000032.1"/>
</dbReference>
<sequence length="390" mass="39904">MRSVAVVGASLAGVETARALRERGFDGRLTVVGDEVRPPYDRPPLSKDYLLGKADAADLALLDRDDEDRLCADWRLGVRATGLDLRRRAVALSDGTETVADAVVVATGAAPNRLPGTAGVEGVHVLRNVADADALRADLASGSPRVAVIGGSFIGAEIASACSALGLETTVVEALETPMAPVLGPVVARAAAGLHADNGVRLLCGVPVSGLRGYGRVTGVDLADGTVVPADVVVMGIGAKPATAWLAGSGLELDDGVVCGTGLLTAAGGVAAVGDVARLRGSDGTDARPEHWTAAAQQPGVAAANLLAGAAVTEYRRSPYFWSDQYGVRLQFAGRTEPGDDVRVVEGSLEERAFAAVYERGGAVTAAAAMDRPRSFTRLRRGIGRSAAPV</sequence>
<dbReference type="PRINTS" id="PR00411">
    <property type="entry name" value="PNDRDTASEI"/>
</dbReference>
<protein>
    <submittedName>
        <fullName evidence="7">NADPH-dependent 2,4-dienoyl-CoA reductase/sulfur reductase-like enzyme</fullName>
    </submittedName>
</protein>
<keyword evidence="8" id="KW-1185">Reference proteome</keyword>
<dbReference type="PRINTS" id="PR00368">
    <property type="entry name" value="FADPNR"/>
</dbReference>
<reference evidence="7 8" key="1">
    <citation type="submission" date="2020-08" db="EMBL/GenBank/DDBJ databases">
        <title>Sequencing the genomes of 1000 actinobacteria strains.</title>
        <authorList>
            <person name="Klenk H.-P."/>
        </authorList>
    </citation>
    <scope>NUCLEOTIDE SEQUENCE [LARGE SCALE GENOMIC DNA]</scope>
    <source>
        <strain evidence="7 8">DSM 44593</strain>
    </source>
</reference>
<dbReference type="GO" id="GO:0005737">
    <property type="term" value="C:cytoplasm"/>
    <property type="evidence" value="ECO:0007669"/>
    <property type="project" value="TreeGrafter"/>
</dbReference>
<evidence type="ECO:0000256" key="3">
    <source>
        <dbReference type="ARBA" id="ARBA00022827"/>
    </source>
</evidence>
<evidence type="ECO:0000256" key="2">
    <source>
        <dbReference type="ARBA" id="ARBA00022630"/>
    </source>
</evidence>
<evidence type="ECO:0000259" key="5">
    <source>
        <dbReference type="Pfam" id="PF07992"/>
    </source>
</evidence>
<dbReference type="SUPFAM" id="SSF51905">
    <property type="entry name" value="FAD/NAD(P)-binding domain"/>
    <property type="match status" value="2"/>
</dbReference>
<gene>
    <name evidence="7" type="ORF">HNR25_004246</name>
</gene>
<comment type="cofactor">
    <cofactor evidence="1">
        <name>FAD</name>
        <dbReference type="ChEBI" id="CHEBI:57692"/>
    </cofactor>
</comment>
<keyword evidence="2" id="KW-0285">Flavoprotein</keyword>
<dbReference type="EMBL" id="JACHLY010000001">
    <property type="protein sequence ID" value="MBB6000495.1"/>
    <property type="molecule type" value="Genomic_DNA"/>
</dbReference>
<dbReference type="GO" id="GO:0016651">
    <property type="term" value="F:oxidoreductase activity, acting on NAD(P)H"/>
    <property type="evidence" value="ECO:0007669"/>
    <property type="project" value="TreeGrafter"/>
</dbReference>
<name>A0A841EBH9_9ACTN</name>
<dbReference type="InterPro" id="IPR050446">
    <property type="entry name" value="FAD-oxidoreductase/Apoptosis"/>
</dbReference>
<feature type="domain" description="FAD/NAD(P)-binding" evidence="5">
    <location>
        <begin position="3"/>
        <end position="298"/>
    </location>
</feature>
<dbReference type="AlphaFoldDB" id="A0A841EBH9"/>
<dbReference type="PANTHER" id="PTHR43557:SF2">
    <property type="entry name" value="RIESKE DOMAIN-CONTAINING PROTEIN-RELATED"/>
    <property type="match status" value="1"/>
</dbReference>
<evidence type="ECO:0000313" key="8">
    <source>
        <dbReference type="Proteomes" id="UP000578077"/>
    </source>
</evidence>
<dbReference type="PANTHER" id="PTHR43557">
    <property type="entry name" value="APOPTOSIS-INDUCING FACTOR 1"/>
    <property type="match status" value="1"/>
</dbReference>
<evidence type="ECO:0000256" key="1">
    <source>
        <dbReference type="ARBA" id="ARBA00001974"/>
    </source>
</evidence>
<organism evidence="7 8">
    <name type="scientific">Streptomonospora salina</name>
    <dbReference type="NCBI Taxonomy" id="104205"/>
    <lineage>
        <taxon>Bacteria</taxon>
        <taxon>Bacillati</taxon>
        <taxon>Actinomycetota</taxon>
        <taxon>Actinomycetes</taxon>
        <taxon>Streptosporangiales</taxon>
        <taxon>Nocardiopsidaceae</taxon>
        <taxon>Streptomonospora</taxon>
    </lineage>
</organism>